<accession>V5TZ05</accession>
<dbReference type="KEGG" id="csi:P262_02224"/>
<dbReference type="HOGENOM" id="CLU_3308295_0_0_6"/>
<dbReference type="EMBL" id="CP006731">
    <property type="protein sequence ID" value="AHB69945.1"/>
    <property type="molecule type" value="Genomic_DNA"/>
</dbReference>
<dbReference type="AlphaFoldDB" id="V5TZ05"/>
<evidence type="ECO:0000313" key="2">
    <source>
        <dbReference type="Proteomes" id="UP000018545"/>
    </source>
</evidence>
<evidence type="ECO:0000313" key="1">
    <source>
        <dbReference type="EMBL" id="AHB69945.1"/>
    </source>
</evidence>
<gene>
    <name evidence="1" type="ORF">P262_02224</name>
</gene>
<organism evidence="1 2">
    <name type="scientific">Cronobacter malonaticus</name>
    <dbReference type="NCBI Taxonomy" id="413503"/>
    <lineage>
        <taxon>Bacteria</taxon>
        <taxon>Pseudomonadati</taxon>
        <taxon>Pseudomonadota</taxon>
        <taxon>Gammaproteobacteria</taxon>
        <taxon>Enterobacterales</taxon>
        <taxon>Enterobacteriaceae</taxon>
        <taxon>Cronobacter</taxon>
    </lineage>
</organism>
<sequence>MASAVTGFYFPSVFWLFPFLLNRSASVMPDNVSFLAFRK</sequence>
<reference evidence="1 2" key="1">
    <citation type="journal article" date="2014" name="Genome Announc.">
        <title>Complete Genome Sequence of Cronobacter sakazakii Strain CMCC 45402.</title>
        <authorList>
            <person name="Zhao Z."/>
            <person name="Wang L."/>
            <person name="Wang B."/>
            <person name="Liang H."/>
            <person name="Ye Q."/>
            <person name="Zeng M."/>
        </authorList>
    </citation>
    <scope>NUCLEOTIDE SEQUENCE [LARGE SCALE GENOMIC DNA]</scope>
    <source>
        <strain evidence="2">45402</strain>
    </source>
</reference>
<dbReference type="Proteomes" id="UP000018545">
    <property type="component" value="Chromosome"/>
</dbReference>
<name>V5TZ05_9ENTR</name>
<proteinExistence type="predicted"/>
<dbReference type="PATRIC" id="fig|1401659.3.peg.1573"/>
<protein>
    <submittedName>
        <fullName evidence="1">Uncharacterized protein</fullName>
    </submittedName>
</protein>